<reference evidence="8 9" key="1">
    <citation type="submission" date="2023-09" db="EMBL/GenBank/DDBJ databases">
        <title>Whole genome shotgun sequencing (WGS) of Bosea sp. ZW T0_25, isolated from stored onions (Allium cepa).</title>
        <authorList>
            <person name="Stoll D.A."/>
            <person name="Huch M."/>
        </authorList>
    </citation>
    <scope>NUCLEOTIDE SEQUENCE [LARGE SCALE GENOMIC DNA]</scope>
    <source>
        <strain evidence="8 9">ZW T0_25</strain>
    </source>
</reference>
<evidence type="ECO:0000259" key="7">
    <source>
        <dbReference type="PROSITE" id="PS50983"/>
    </source>
</evidence>
<dbReference type="PROSITE" id="PS50983">
    <property type="entry name" value="FE_B12_PBP"/>
    <property type="match status" value="1"/>
</dbReference>
<dbReference type="SUPFAM" id="SSF53807">
    <property type="entry name" value="Helical backbone' metal receptor"/>
    <property type="match status" value="1"/>
</dbReference>
<dbReference type="Proteomes" id="UP001254257">
    <property type="component" value="Unassembled WGS sequence"/>
</dbReference>
<accession>A0ABU3S7Y5</accession>
<feature type="chain" id="PRO_5046315201" evidence="6">
    <location>
        <begin position="23"/>
        <end position="297"/>
    </location>
</feature>
<keyword evidence="3" id="KW-0813">Transport</keyword>
<proteinExistence type="inferred from homology"/>
<keyword evidence="4" id="KW-0408">Iron</keyword>
<dbReference type="Pfam" id="PF01497">
    <property type="entry name" value="Peripla_BP_2"/>
    <property type="match status" value="1"/>
</dbReference>
<dbReference type="PRINTS" id="PR01715">
    <property type="entry name" value="FERRIBNDNGPP"/>
</dbReference>
<keyword evidence="4" id="KW-0410">Iron transport</keyword>
<evidence type="ECO:0000256" key="1">
    <source>
        <dbReference type="ARBA" id="ARBA00004196"/>
    </source>
</evidence>
<comment type="similarity">
    <text evidence="2">Belongs to the bacterial solute-binding protein 8 family.</text>
</comment>
<dbReference type="CDD" id="cd01146">
    <property type="entry name" value="FhuD"/>
    <property type="match status" value="1"/>
</dbReference>
<evidence type="ECO:0000256" key="5">
    <source>
        <dbReference type="ARBA" id="ARBA00022729"/>
    </source>
</evidence>
<dbReference type="PANTHER" id="PTHR30532">
    <property type="entry name" value="IRON III DICITRATE-BINDING PERIPLASMIC PROTEIN"/>
    <property type="match status" value="1"/>
</dbReference>
<gene>
    <name evidence="8" type="ORF">RKE40_11340</name>
</gene>
<feature type="signal peptide" evidence="6">
    <location>
        <begin position="1"/>
        <end position="22"/>
    </location>
</feature>
<comment type="caution">
    <text evidence="8">The sequence shown here is derived from an EMBL/GenBank/DDBJ whole genome shotgun (WGS) entry which is preliminary data.</text>
</comment>
<dbReference type="EMBL" id="JAWDID010000013">
    <property type="protein sequence ID" value="MDU0340482.1"/>
    <property type="molecule type" value="Genomic_DNA"/>
</dbReference>
<evidence type="ECO:0000256" key="3">
    <source>
        <dbReference type="ARBA" id="ARBA00022448"/>
    </source>
</evidence>
<dbReference type="RefSeq" id="WP_316018348.1">
    <property type="nucleotide sequence ID" value="NZ_JAWDID010000013.1"/>
</dbReference>
<feature type="domain" description="Fe/B12 periplasmic-binding" evidence="7">
    <location>
        <begin position="30"/>
        <end position="293"/>
    </location>
</feature>
<comment type="subcellular location">
    <subcellularLocation>
        <location evidence="1">Cell envelope</location>
    </subcellularLocation>
</comment>
<dbReference type="InterPro" id="IPR051313">
    <property type="entry name" value="Bact_iron-sidero_bind"/>
</dbReference>
<keyword evidence="4" id="KW-0406">Ion transport</keyword>
<evidence type="ECO:0000256" key="2">
    <source>
        <dbReference type="ARBA" id="ARBA00008814"/>
    </source>
</evidence>
<evidence type="ECO:0000256" key="6">
    <source>
        <dbReference type="SAM" id="SignalP"/>
    </source>
</evidence>
<evidence type="ECO:0000313" key="8">
    <source>
        <dbReference type="EMBL" id="MDU0340482.1"/>
    </source>
</evidence>
<dbReference type="Gene3D" id="3.40.50.1980">
    <property type="entry name" value="Nitrogenase molybdenum iron protein domain"/>
    <property type="match status" value="2"/>
</dbReference>
<dbReference type="PANTHER" id="PTHR30532:SF1">
    <property type="entry name" value="IRON(3+)-HYDROXAMATE-BINDING PROTEIN FHUD"/>
    <property type="match status" value="1"/>
</dbReference>
<evidence type="ECO:0000313" key="9">
    <source>
        <dbReference type="Proteomes" id="UP001254257"/>
    </source>
</evidence>
<keyword evidence="5 6" id="KW-0732">Signal</keyword>
<sequence>MTTRRALLGSLGGFCLAPGAVAQPASRSVRVAAIDWAAAESLLALGIEPVAVANTGLYRQWSTEPALPPTVADLGMPEEPNLERLLELRPDLILVSGWQVALRQTLARIAPVQIFSVFESNRTPLSNALAKMRALAREFGVEEVGAAFESRLEHGFEQSRKRLQATRRPAVLLAVLLTDGMRITIYGKGSLLGDVLDRLGLENAWTGAMPVFGRITIGIERLLELPDFWLLYMDQGHRTQVALQRLRANSIWRALPAVAAARVRPIAAVWPFAGAPTALRFAGIVTDRMSGGGAGHG</sequence>
<protein>
    <submittedName>
        <fullName evidence="8">ABC transporter substrate-binding protein</fullName>
    </submittedName>
</protein>
<name>A0ABU3S7Y5_9HYPH</name>
<evidence type="ECO:0000256" key="4">
    <source>
        <dbReference type="ARBA" id="ARBA00022496"/>
    </source>
</evidence>
<keyword evidence="9" id="KW-1185">Reference proteome</keyword>
<dbReference type="InterPro" id="IPR002491">
    <property type="entry name" value="ABC_transptr_periplasmic_BD"/>
</dbReference>
<organism evidence="8 9">
    <name type="scientific">Bosea rubneri</name>
    <dbReference type="NCBI Taxonomy" id="3075434"/>
    <lineage>
        <taxon>Bacteria</taxon>
        <taxon>Pseudomonadati</taxon>
        <taxon>Pseudomonadota</taxon>
        <taxon>Alphaproteobacteria</taxon>
        <taxon>Hyphomicrobiales</taxon>
        <taxon>Boseaceae</taxon>
        <taxon>Bosea</taxon>
    </lineage>
</organism>